<evidence type="ECO:0000313" key="2">
    <source>
        <dbReference type="EMBL" id="GAU41999.1"/>
    </source>
</evidence>
<dbReference type="AlphaFoldDB" id="A0A2Z6PBW0"/>
<reference evidence="3" key="1">
    <citation type="journal article" date="2017" name="Front. Plant Sci.">
        <title>Climate Clever Clovers: New Paradigm to Reduce the Environmental Footprint of Ruminants by Breeding Low Methanogenic Forages Utilizing Haplotype Variation.</title>
        <authorList>
            <person name="Kaur P."/>
            <person name="Appels R."/>
            <person name="Bayer P.E."/>
            <person name="Keeble-Gagnere G."/>
            <person name="Wang J."/>
            <person name="Hirakawa H."/>
            <person name="Shirasawa K."/>
            <person name="Vercoe P."/>
            <person name="Stefanova K."/>
            <person name="Durmic Z."/>
            <person name="Nichols P."/>
            <person name="Revell C."/>
            <person name="Isobe S.N."/>
            <person name="Edwards D."/>
            <person name="Erskine W."/>
        </authorList>
    </citation>
    <scope>NUCLEOTIDE SEQUENCE [LARGE SCALE GENOMIC DNA]</scope>
    <source>
        <strain evidence="3">cv. Daliak</strain>
    </source>
</reference>
<evidence type="ECO:0000256" key="1">
    <source>
        <dbReference type="SAM" id="SignalP"/>
    </source>
</evidence>
<accession>A0A2Z6PBW0</accession>
<keyword evidence="3" id="KW-1185">Reference proteome</keyword>
<keyword evidence="1" id="KW-0732">Signal</keyword>
<gene>
    <name evidence="2" type="ORF">TSUD_307050</name>
</gene>
<name>A0A2Z6PBW0_TRISU</name>
<proteinExistence type="predicted"/>
<sequence length="75" mass="8284">MSLCLCHVVSLVFDGVISLVQTVLLCYFEDRVLGFIDPSTDFKLSLACESKVLISEDDFNKQLYAHVGVQNVGIS</sequence>
<evidence type="ECO:0000313" key="3">
    <source>
        <dbReference type="Proteomes" id="UP000242715"/>
    </source>
</evidence>
<feature type="chain" id="PRO_5016352758" evidence="1">
    <location>
        <begin position="23"/>
        <end position="75"/>
    </location>
</feature>
<dbReference type="Proteomes" id="UP000242715">
    <property type="component" value="Unassembled WGS sequence"/>
</dbReference>
<dbReference type="EMBL" id="DF973893">
    <property type="protein sequence ID" value="GAU41999.1"/>
    <property type="molecule type" value="Genomic_DNA"/>
</dbReference>
<protein>
    <submittedName>
        <fullName evidence="2">Uncharacterized protein</fullName>
    </submittedName>
</protein>
<feature type="signal peptide" evidence="1">
    <location>
        <begin position="1"/>
        <end position="22"/>
    </location>
</feature>
<organism evidence="2 3">
    <name type="scientific">Trifolium subterraneum</name>
    <name type="common">Subterranean clover</name>
    <dbReference type="NCBI Taxonomy" id="3900"/>
    <lineage>
        <taxon>Eukaryota</taxon>
        <taxon>Viridiplantae</taxon>
        <taxon>Streptophyta</taxon>
        <taxon>Embryophyta</taxon>
        <taxon>Tracheophyta</taxon>
        <taxon>Spermatophyta</taxon>
        <taxon>Magnoliopsida</taxon>
        <taxon>eudicotyledons</taxon>
        <taxon>Gunneridae</taxon>
        <taxon>Pentapetalae</taxon>
        <taxon>rosids</taxon>
        <taxon>fabids</taxon>
        <taxon>Fabales</taxon>
        <taxon>Fabaceae</taxon>
        <taxon>Papilionoideae</taxon>
        <taxon>50 kb inversion clade</taxon>
        <taxon>NPAAA clade</taxon>
        <taxon>Hologalegina</taxon>
        <taxon>IRL clade</taxon>
        <taxon>Trifolieae</taxon>
        <taxon>Trifolium</taxon>
    </lineage>
</organism>